<proteinExistence type="predicted"/>
<evidence type="ECO:0000256" key="2">
    <source>
        <dbReference type="SAM" id="MobiDB-lite"/>
    </source>
</evidence>
<feature type="domain" description="DUF3994" evidence="3">
    <location>
        <begin position="167"/>
        <end position="291"/>
    </location>
</feature>
<gene>
    <name evidence="5" type="ordered locus">Bcell_0575</name>
</gene>
<dbReference type="Proteomes" id="UP000001401">
    <property type="component" value="Chromosome"/>
</dbReference>
<feature type="coiled-coil region" evidence="1">
    <location>
        <begin position="26"/>
        <end position="65"/>
    </location>
</feature>
<dbReference type="OrthoDB" id="2937486at2"/>
<dbReference type="PROSITE" id="PS51257">
    <property type="entry name" value="PROKAR_LIPOPROTEIN"/>
    <property type="match status" value="1"/>
</dbReference>
<dbReference type="InterPro" id="IPR025057">
    <property type="entry name" value="DUF3994"/>
</dbReference>
<dbReference type="InterPro" id="IPR053854">
    <property type="entry name" value="DUF7018"/>
</dbReference>
<name>E6TYB9_EVAC2</name>
<feature type="region of interest" description="Disordered" evidence="2">
    <location>
        <begin position="307"/>
        <end position="327"/>
    </location>
</feature>
<dbReference type="KEGG" id="bco:Bcell_0575"/>
<evidence type="ECO:0000256" key="1">
    <source>
        <dbReference type="SAM" id="Coils"/>
    </source>
</evidence>
<keyword evidence="6" id="KW-1185">Reference proteome</keyword>
<sequence length="437" mass="50715" precursor="true">MKKLFVYLLITCIFTIGCSAEETESQDEIDEVIENEEQEFEQLSKEEYVETIGELQQKMQKELEEWVVISHDYSSNTYVEQNQQQIDVLLSVVEKYKELAAPEEFAEVQSYYVKGMNLFEEGFGLYMDMLRNRDESLEETTNTTLKDGQDHWNYAFLLLSLKEPIPMGDGTITTDDMMSLDRLAGMDIESVINNISKDGSELVGKWGFYYDDESFNVSIILHSDGSYEGYPNDAYPDDSNAMKGTWYYNYLVQELVISNDEYFEDGESIEPPRPNMIMEIQSFVDGELLMMDKESLNSFLYVQEGEIRQDRPTSEKESDESIVNSDGEIARDSSYETLIGTWSYMNLDHDEYRAIYIPDRGDGYYMIRTPDLNVNFFGEWNYDEESSILTFSINNYDLERGEFSGQTDQLTFHIHSQGESELEVEESGNTFILEKDF</sequence>
<feature type="domain" description="DUF7018" evidence="4">
    <location>
        <begin position="43"/>
        <end position="155"/>
    </location>
</feature>
<organism evidence="5 6">
    <name type="scientific">Evansella cellulosilytica (strain ATCC 21833 / DSM 2522 / FERM P-1141 / JCM 9156 / N-4)</name>
    <name type="common">Bacillus cellulosilyticus</name>
    <dbReference type="NCBI Taxonomy" id="649639"/>
    <lineage>
        <taxon>Bacteria</taxon>
        <taxon>Bacillati</taxon>
        <taxon>Bacillota</taxon>
        <taxon>Bacilli</taxon>
        <taxon>Bacillales</taxon>
        <taxon>Bacillaceae</taxon>
        <taxon>Evansella</taxon>
    </lineage>
</organism>
<evidence type="ECO:0000259" key="3">
    <source>
        <dbReference type="Pfam" id="PF13159"/>
    </source>
</evidence>
<protein>
    <submittedName>
        <fullName evidence="5">Uncharacterized protein</fullName>
    </submittedName>
</protein>
<dbReference type="HOGENOM" id="CLU_626500_0_0_9"/>
<dbReference type="eggNOG" id="ENOG50307T6">
    <property type="taxonomic scope" value="Bacteria"/>
</dbReference>
<accession>E6TYB9</accession>
<dbReference type="AlphaFoldDB" id="E6TYB9"/>
<dbReference type="Pfam" id="PF13159">
    <property type="entry name" value="DUF3994"/>
    <property type="match status" value="1"/>
</dbReference>
<evidence type="ECO:0000313" key="6">
    <source>
        <dbReference type="Proteomes" id="UP000001401"/>
    </source>
</evidence>
<dbReference type="Pfam" id="PF22872">
    <property type="entry name" value="DUF7018"/>
    <property type="match status" value="1"/>
</dbReference>
<dbReference type="RefSeq" id="WP_013487198.1">
    <property type="nucleotide sequence ID" value="NC_014829.1"/>
</dbReference>
<evidence type="ECO:0000313" key="5">
    <source>
        <dbReference type="EMBL" id="ADU28857.1"/>
    </source>
</evidence>
<keyword evidence="1" id="KW-0175">Coiled coil</keyword>
<evidence type="ECO:0000259" key="4">
    <source>
        <dbReference type="Pfam" id="PF22872"/>
    </source>
</evidence>
<dbReference type="EMBL" id="CP002394">
    <property type="protein sequence ID" value="ADU28857.1"/>
    <property type="molecule type" value="Genomic_DNA"/>
</dbReference>
<feature type="compositionally biased region" description="Basic and acidic residues" evidence="2">
    <location>
        <begin position="307"/>
        <end position="316"/>
    </location>
</feature>
<reference evidence="5 6" key="1">
    <citation type="submission" date="2010-12" db="EMBL/GenBank/DDBJ databases">
        <title>Complete sequence of Bacillus cellulosilyticus DSM 2522.</title>
        <authorList>
            <consortium name="US DOE Joint Genome Institute"/>
            <person name="Lucas S."/>
            <person name="Copeland A."/>
            <person name="Lapidus A."/>
            <person name="Cheng J.-F."/>
            <person name="Bruce D."/>
            <person name="Goodwin L."/>
            <person name="Pitluck S."/>
            <person name="Chertkov O."/>
            <person name="Detter J.C."/>
            <person name="Han C."/>
            <person name="Tapia R."/>
            <person name="Land M."/>
            <person name="Hauser L."/>
            <person name="Jeffries C."/>
            <person name="Kyrpides N."/>
            <person name="Ivanova N."/>
            <person name="Mikhailova N."/>
            <person name="Brumm P."/>
            <person name="Mead D."/>
            <person name="Woyke T."/>
        </authorList>
    </citation>
    <scope>NUCLEOTIDE SEQUENCE [LARGE SCALE GENOMIC DNA]</scope>
    <source>
        <strain evidence="6">ATCC 21833 / DSM 2522 / FERM P-1141 / JCM 9156 / N-4</strain>
    </source>
</reference>